<name>A0A7W4VT13_9ACTN</name>
<keyword evidence="3" id="KW-1185">Reference proteome</keyword>
<evidence type="ECO:0000313" key="3">
    <source>
        <dbReference type="Proteomes" id="UP000589626"/>
    </source>
</evidence>
<dbReference type="RefSeq" id="WP_183590838.1">
    <property type="nucleotide sequence ID" value="NZ_JACHWR010000001.1"/>
</dbReference>
<proteinExistence type="predicted"/>
<accession>A0A7W4VT13</accession>
<comment type="caution">
    <text evidence="2">The sequence shown here is derived from an EMBL/GenBank/DDBJ whole genome shotgun (WGS) entry which is preliminary data.</text>
</comment>
<protein>
    <submittedName>
        <fullName evidence="2">Uncharacterized protein</fullName>
    </submittedName>
</protein>
<gene>
    <name evidence="2" type="ORF">FHU40_000658</name>
</gene>
<sequence>MRRVLASACAVAALVAVPTAASAINASSNDGSGFANSLRWYNTGVQMGGSLKSTNGNAVYFSANLIYDGELDYLFGRYTTDTTSLSLVTRGGLAGFNTGSSNPAVDGIKVRVCRNKSNLPDSCGSWSAQDRR</sequence>
<dbReference type="EMBL" id="JACHWR010000001">
    <property type="protein sequence ID" value="MBB3040857.1"/>
    <property type="molecule type" value="Genomic_DNA"/>
</dbReference>
<feature type="signal peptide" evidence="1">
    <location>
        <begin position="1"/>
        <end position="23"/>
    </location>
</feature>
<feature type="chain" id="PRO_5031044833" evidence="1">
    <location>
        <begin position="24"/>
        <end position="132"/>
    </location>
</feature>
<keyword evidence="1" id="KW-0732">Signal</keyword>
<evidence type="ECO:0000256" key="1">
    <source>
        <dbReference type="SAM" id="SignalP"/>
    </source>
</evidence>
<dbReference type="AlphaFoldDB" id="A0A7W4VT13"/>
<organism evidence="2 3">
    <name type="scientific">Nocardioides soli</name>
    <dbReference type="NCBI Taxonomy" id="1036020"/>
    <lineage>
        <taxon>Bacteria</taxon>
        <taxon>Bacillati</taxon>
        <taxon>Actinomycetota</taxon>
        <taxon>Actinomycetes</taxon>
        <taxon>Propionibacteriales</taxon>
        <taxon>Nocardioidaceae</taxon>
        <taxon>Nocardioides</taxon>
    </lineage>
</organism>
<reference evidence="2 3" key="1">
    <citation type="submission" date="2020-08" db="EMBL/GenBank/DDBJ databases">
        <title>Sequencing the genomes of 1000 actinobacteria strains.</title>
        <authorList>
            <person name="Klenk H.-P."/>
        </authorList>
    </citation>
    <scope>NUCLEOTIDE SEQUENCE [LARGE SCALE GENOMIC DNA]</scope>
    <source>
        <strain evidence="2 3">DSM 105498</strain>
    </source>
</reference>
<evidence type="ECO:0000313" key="2">
    <source>
        <dbReference type="EMBL" id="MBB3040857.1"/>
    </source>
</evidence>
<dbReference type="Proteomes" id="UP000589626">
    <property type="component" value="Unassembled WGS sequence"/>
</dbReference>